<dbReference type="STRING" id="1185876.BN8_03178"/>
<reference evidence="1 2" key="1">
    <citation type="journal article" date="2012" name="J. Bacteriol.">
        <title>Genome Sequence of the Filamentous Bacterium Fibrisoma limi BUZ 3T.</title>
        <authorList>
            <person name="Filippini M."/>
            <person name="Qi W."/>
            <person name="Jaenicke S."/>
            <person name="Goesmann A."/>
            <person name="Smits T.H."/>
            <person name="Bagheri H.C."/>
        </authorList>
    </citation>
    <scope>NUCLEOTIDE SEQUENCE [LARGE SCALE GENOMIC DNA]</scope>
    <source>
        <strain evidence="2">BUZ 3T</strain>
    </source>
</reference>
<organism evidence="1 2">
    <name type="scientific">Fibrisoma limi BUZ 3</name>
    <dbReference type="NCBI Taxonomy" id="1185876"/>
    <lineage>
        <taxon>Bacteria</taxon>
        <taxon>Pseudomonadati</taxon>
        <taxon>Bacteroidota</taxon>
        <taxon>Cytophagia</taxon>
        <taxon>Cytophagales</taxon>
        <taxon>Spirosomataceae</taxon>
        <taxon>Fibrisoma</taxon>
    </lineage>
</organism>
<dbReference type="InterPro" id="IPR012296">
    <property type="entry name" value="Nuclease_put_TT1808"/>
</dbReference>
<dbReference type="EMBL" id="CAIT01000006">
    <property type="protein sequence ID" value="CCH54038.1"/>
    <property type="molecule type" value="Genomic_DNA"/>
</dbReference>
<name>I2GJG3_9BACT</name>
<gene>
    <name evidence="1" type="ORF">BN8_03178</name>
</gene>
<dbReference type="eggNOG" id="COG4636">
    <property type="taxonomic scope" value="Bacteria"/>
</dbReference>
<keyword evidence="2" id="KW-1185">Reference proteome</keyword>
<dbReference type="OrthoDB" id="941740at2"/>
<evidence type="ECO:0000313" key="1">
    <source>
        <dbReference type="EMBL" id="CCH54038.1"/>
    </source>
</evidence>
<protein>
    <recommendedName>
        <fullName evidence="3">Restriction endonuclease domain-containing protein</fullName>
    </recommendedName>
</protein>
<comment type="caution">
    <text evidence="1">The sequence shown here is derived from an EMBL/GenBank/DDBJ whole genome shotgun (WGS) entry which is preliminary data.</text>
</comment>
<dbReference type="RefSeq" id="WP_009282618.1">
    <property type="nucleotide sequence ID" value="NZ_CAIT01000006.1"/>
</dbReference>
<evidence type="ECO:0000313" key="2">
    <source>
        <dbReference type="Proteomes" id="UP000009309"/>
    </source>
</evidence>
<dbReference type="Gene3D" id="3.90.1570.10">
    <property type="entry name" value="tt1808, chain A"/>
    <property type="match status" value="1"/>
</dbReference>
<dbReference type="Proteomes" id="UP000009309">
    <property type="component" value="Unassembled WGS sequence"/>
</dbReference>
<sequence>MEVTDKPKRPAPTPEQRQRRAERAKLLKSLVYEMWDGKPVYYAGYQDVLGGTKTVEQLTSSSILQSFLASRLIIHLSSILDTAVYAVLGNEIGVQFKKGDWRACDVAVFDLKTLEGQDETKYAWVPPKVALEIDTKADMSRFDEPFEYYEQKTSKLLEFGVEKVIWLFTKSKKVWIAEPGKDWVIRDWNQPVDVLPDCRFVPEELIASSKK</sequence>
<evidence type="ECO:0008006" key="3">
    <source>
        <dbReference type="Google" id="ProtNLM"/>
    </source>
</evidence>
<accession>I2GJG3</accession>
<dbReference type="AlphaFoldDB" id="I2GJG3"/>
<proteinExistence type="predicted"/>